<organism evidence="8 9">
    <name type="scientific">Desulfoscipio gibsoniae DSM 7213</name>
    <dbReference type="NCBI Taxonomy" id="767817"/>
    <lineage>
        <taxon>Bacteria</taxon>
        <taxon>Bacillati</taxon>
        <taxon>Bacillota</taxon>
        <taxon>Clostridia</taxon>
        <taxon>Eubacteriales</taxon>
        <taxon>Desulfallaceae</taxon>
        <taxon>Desulfoscipio</taxon>
    </lineage>
</organism>
<dbReference type="SUPFAM" id="SSF88946">
    <property type="entry name" value="Sigma2 domain of RNA polymerase sigma factors"/>
    <property type="match status" value="1"/>
</dbReference>
<keyword evidence="2" id="KW-0805">Transcription regulation</keyword>
<dbReference type="HOGENOM" id="CLU_047691_3_2_9"/>
<dbReference type="InterPro" id="IPR014284">
    <property type="entry name" value="RNA_pol_sigma-70_dom"/>
</dbReference>
<dbReference type="PANTHER" id="PTHR43133">
    <property type="entry name" value="RNA POLYMERASE ECF-TYPE SIGMA FACTO"/>
    <property type="match status" value="1"/>
</dbReference>
<dbReference type="Pfam" id="PF04542">
    <property type="entry name" value="Sigma70_r2"/>
    <property type="match status" value="1"/>
</dbReference>
<evidence type="ECO:0000256" key="4">
    <source>
        <dbReference type="ARBA" id="ARBA00023163"/>
    </source>
</evidence>
<dbReference type="CDD" id="cd06171">
    <property type="entry name" value="Sigma70_r4"/>
    <property type="match status" value="1"/>
</dbReference>
<evidence type="ECO:0000256" key="5">
    <source>
        <dbReference type="SAM" id="MobiDB-lite"/>
    </source>
</evidence>
<sequence>MIMMIIAAMEGEDDKAFMLNLYQDYYGLVRKTVYNITHDKDNVEDLINDTFIKLIEKISLIRTLDSCKTAAYVVYTSRSVAINFIKHRDVQKKHAYYGEDMDLAKKVPSLEDIMEDRIIHKEEIEEMGNAILRLPEKQKDLLYFKYILGMADAEIAETFGIAPGSVRQYLTRARREAQKLMDKEMSTHAEQQPGKNSKKAL</sequence>
<proteinExistence type="inferred from homology"/>
<name>R4KJD2_9FIRM</name>
<dbReference type="Proteomes" id="UP000013520">
    <property type="component" value="Chromosome"/>
</dbReference>
<evidence type="ECO:0000313" key="9">
    <source>
        <dbReference type="Proteomes" id="UP000013520"/>
    </source>
</evidence>
<dbReference type="STRING" id="767817.Desgi_4045"/>
<feature type="domain" description="RNA polymerase sigma factor 70 region 4 type 2" evidence="7">
    <location>
        <begin position="125"/>
        <end position="175"/>
    </location>
</feature>
<dbReference type="Pfam" id="PF08281">
    <property type="entry name" value="Sigma70_r4_2"/>
    <property type="match status" value="1"/>
</dbReference>
<dbReference type="InterPro" id="IPR036388">
    <property type="entry name" value="WH-like_DNA-bd_sf"/>
</dbReference>
<accession>R4KJD2</accession>
<evidence type="ECO:0000256" key="2">
    <source>
        <dbReference type="ARBA" id="ARBA00023015"/>
    </source>
</evidence>
<dbReference type="PANTHER" id="PTHR43133:SF46">
    <property type="entry name" value="RNA POLYMERASE SIGMA-70 FACTOR ECF SUBFAMILY"/>
    <property type="match status" value="1"/>
</dbReference>
<keyword evidence="4" id="KW-0804">Transcription</keyword>
<feature type="region of interest" description="Disordered" evidence="5">
    <location>
        <begin position="182"/>
        <end position="201"/>
    </location>
</feature>
<dbReference type="InterPro" id="IPR007627">
    <property type="entry name" value="RNA_pol_sigma70_r2"/>
</dbReference>
<evidence type="ECO:0000256" key="3">
    <source>
        <dbReference type="ARBA" id="ARBA00023082"/>
    </source>
</evidence>
<dbReference type="GO" id="GO:0016987">
    <property type="term" value="F:sigma factor activity"/>
    <property type="evidence" value="ECO:0007669"/>
    <property type="project" value="UniProtKB-KW"/>
</dbReference>
<protein>
    <submittedName>
        <fullName evidence="8">RNA polymerase sigma factor, sigma-70 family</fullName>
    </submittedName>
</protein>
<dbReference type="GO" id="GO:0003677">
    <property type="term" value="F:DNA binding"/>
    <property type="evidence" value="ECO:0007669"/>
    <property type="project" value="InterPro"/>
</dbReference>
<gene>
    <name evidence="8" type="ORF">Desgi_4045</name>
</gene>
<dbReference type="Gene3D" id="1.10.1740.10">
    <property type="match status" value="1"/>
</dbReference>
<dbReference type="NCBIfam" id="TIGR02937">
    <property type="entry name" value="sigma70-ECF"/>
    <property type="match status" value="1"/>
</dbReference>
<dbReference type="SUPFAM" id="SSF88659">
    <property type="entry name" value="Sigma3 and sigma4 domains of RNA polymerase sigma factors"/>
    <property type="match status" value="1"/>
</dbReference>
<keyword evidence="9" id="KW-1185">Reference proteome</keyword>
<evidence type="ECO:0000256" key="1">
    <source>
        <dbReference type="ARBA" id="ARBA00010641"/>
    </source>
</evidence>
<dbReference type="KEGG" id="dgi:Desgi_4045"/>
<keyword evidence="3" id="KW-0731">Sigma factor</keyword>
<dbReference type="InterPro" id="IPR039425">
    <property type="entry name" value="RNA_pol_sigma-70-like"/>
</dbReference>
<dbReference type="eggNOG" id="COG1595">
    <property type="taxonomic scope" value="Bacteria"/>
</dbReference>
<reference evidence="8 9" key="1">
    <citation type="submission" date="2012-01" db="EMBL/GenBank/DDBJ databases">
        <title>Complete sequence of Desulfotomaculum gibsoniae DSM 7213.</title>
        <authorList>
            <consortium name="US DOE Joint Genome Institute"/>
            <person name="Lucas S."/>
            <person name="Han J."/>
            <person name="Lapidus A."/>
            <person name="Cheng J.-F."/>
            <person name="Goodwin L."/>
            <person name="Pitluck S."/>
            <person name="Peters L."/>
            <person name="Ovchinnikova G."/>
            <person name="Teshima H."/>
            <person name="Detter J.C."/>
            <person name="Han C."/>
            <person name="Tapia R."/>
            <person name="Land M."/>
            <person name="Hauser L."/>
            <person name="Kyrpides N."/>
            <person name="Ivanova N."/>
            <person name="Pagani I."/>
            <person name="Parshina S."/>
            <person name="Plugge C."/>
            <person name="Muyzer G."/>
            <person name="Kuever J."/>
            <person name="Ivanova A."/>
            <person name="Nazina T."/>
            <person name="Klenk H.-P."/>
            <person name="Brambilla E."/>
            <person name="Spring S."/>
            <person name="Stams A.F."/>
            <person name="Woyke T."/>
        </authorList>
    </citation>
    <scope>NUCLEOTIDE SEQUENCE [LARGE SCALE GENOMIC DNA]</scope>
    <source>
        <strain evidence="8 9">DSM 7213</strain>
    </source>
</reference>
<dbReference type="AlphaFoldDB" id="R4KJD2"/>
<evidence type="ECO:0000259" key="7">
    <source>
        <dbReference type="Pfam" id="PF08281"/>
    </source>
</evidence>
<comment type="similarity">
    <text evidence="1">Belongs to the sigma-70 factor family. ECF subfamily.</text>
</comment>
<dbReference type="EMBL" id="CP003273">
    <property type="protein sequence ID" value="AGL03318.1"/>
    <property type="molecule type" value="Genomic_DNA"/>
</dbReference>
<dbReference type="InterPro" id="IPR013249">
    <property type="entry name" value="RNA_pol_sigma70_r4_t2"/>
</dbReference>
<evidence type="ECO:0000313" key="8">
    <source>
        <dbReference type="EMBL" id="AGL03318.1"/>
    </source>
</evidence>
<dbReference type="InterPro" id="IPR013325">
    <property type="entry name" value="RNA_pol_sigma_r2"/>
</dbReference>
<dbReference type="InterPro" id="IPR013324">
    <property type="entry name" value="RNA_pol_sigma_r3/r4-like"/>
</dbReference>
<dbReference type="GO" id="GO:0006352">
    <property type="term" value="P:DNA-templated transcription initiation"/>
    <property type="evidence" value="ECO:0007669"/>
    <property type="project" value="InterPro"/>
</dbReference>
<evidence type="ECO:0000259" key="6">
    <source>
        <dbReference type="Pfam" id="PF04542"/>
    </source>
</evidence>
<dbReference type="Gene3D" id="1.10.10.10">
    <property type="entry name" value="Winged helix-like DNA-binding domain superfamily/Winged helix DNA-binding domain"/>
    <property type="match status" value="1"/>
</dbReference>
<feature type="domain" description="RNA polymerase sigma-70 region 2" evidence="6">
    <location>
        <begin position="21"/>
        <end position="88"/>
    </location>
</feature>